<keyword evidence="2" id="KW-0808">Transferase</keyword>
<dbReference type="AlphaFoldDB" id="A0A7C4R540"/>
<dbReference type="SUPFAM" id="SSF53448">
    <property type="entry name" value="Nucleotide-diphospho-sugar transferases"/>
    <property type="match status" value="1"/>
</dbReference>
<evidence type="ECO:0000313" key="2">
    <source>
        <dbReference type="EMBL" id="HGT71138.1"/>
    </source>
</evidence>
<dbReference type="PANTHER" id="PTHR43630:SF2">
    <property type="entry name" value="GLYCOSYLTRANSFERASE"/>
    <property type="match status" value="1"/>
</dbReference>
<organism evidence="2">
    <name type="scientific">candidate division CPR3 bacterium</name>
    <dbReference type="NCBI Taxonomy" id="2268181"/>
    <lineage>
        <taxon>Bacteria</taxon>
        <taxon>Bacteria division CPR3</taxon>
    </lineage>
</organism>
<dbReference type="CDD" id="cd02511">
    <property type="entry name" value="Beta4Glucosyltransferase"/>
    <property type="match status" value="1"/>
</dbReference>
<dbReference type="InterPro" id="IPR001173">
    <property type="entry name" value="Glyco_trans_2-like"/>
</dbReference>
<dbReference type="InterPro" id="IPR029044">
    <property type="entry name" value="Nucleotide-diphossugar_trans"/>
</dbReference>
<protein>
    <submittedName>
        <fullName evidence="2">Glycosyltransferase family 2 protein</fullName>
    </submittedName>
</protein>
<proteinExistence type="predicted"/>
<evidence type="ECO:0000259" key="1">
    <source>
        <dbReference type="Pfam" id="PF00535"/>
    </source>
</evidence>
<feature type="domain" description="Glycosyltransferase 2-like" evidence="1">
    <location>
        <begin position="13"/>
        <end position="164"/>
    </location>
</feature>
<comment type="caution">
    <text evidence="2">The sequence shown here is derived from an EMBL/GenBank/DDBJ whole genome shotgun (WGS) entry which is preliminary data.</text>
</comment>
<dbReference type="EMBL" id="DSYQ01000011">
    <property type="protein sequence ID" value="HGT71138.1"/>
    <property type="molecule type" value="Genomic_DNA"/>
</dbReference>
<dbReference type="PANTHER" id="PTHR43630">
    <property type="entry name" value="POLY-BETA-1,6-N-ACETYL-D-GLUCOSAMINE SYNTHASE"/>
    <property type="match status" value="1"/>
</dbReference>
<dbReference type="Gene3D" id="3.90.550.10">
    <property type="entry name" value="Spore Coat Polysaccharide Biosynthesis Protein SpsA, Chain A"/>
    <property type="match status" value="1"/>
</dbReference>
<dbReference type="Pfam" id="PF00535">
    <property type="entry name" value="Glycos_transf_2"/>
    <property type="match status" value="1"/>
</dbReference>
<dbReference type="GO" id="GO:0016740">
    <property type="term" value="F:transferase activity"/>
    <property type="evidence" value="ECO:0007669"/>
    <property type="project" value="UniProtKB-KW"/>
</dbReference>
<reference evidence="2" key="1">
    <citation type="journal article" date="2020" name="mSystems">
        <title>Genome- and Community-Level Interaction Insights into Carbon Utilization and Element Cycling Functions of Hydrothermarchaeota in Hydrothermal Sediment.</title>
        <authorList>
            <person name="Zhou Z."/>
            <person name="Liu Y."/>
            <person name="Xu W."/>
            <person name="Pan J."/>
            <person name="Luo Z.H."/>
            <person name="Li M."/>
        </authorList>
    </citation>
    <scope>NUCLEOTIDE SEQUENCE [LARGE SCALE GENOMIC DNA]</scope>
    <source>
        <strain evidence="2">SpSt-579</strain>
    </source>
</reference>
<name>A0A7C4R540_UNCC3</name>
<accession>A0A7C4R540</accession>
<sequence length="264" mass="31558">MHEEKNNIIISGIILTFNQANNINNCLKSLVWCNEIIIVDSYSTDQTVEVVKKYTDKIYYRKFDDDFAKQREFAISKAKGEWILVLDADETLPKGAGEIIRKIIKDNNADAFLFPRRNYINEKTYLQHGYFYPDWQLRLFRRKKFIRYNRAVHEYPSVRGNIRKIRTIEIYHNPSKTKYDSFLSFKRFFPYIKIEGKKIAETKESSIRLFSLGIRDIIRDFYWSFIRDQGYKDGIAGFRAALLYSFYRGTVSFYAIFTRIRRIL</sequence>
<gene>
    <name evidence="2" type="ORF">ENT43_02670</name>
</gene>